<dbReference type="OrthoDB" id="9808559at2"/>
<feature type="binding site" evidence="12">
    <location>
        <position position="105"/>
    </location>
    <ligand>
        <name>[4Fe-4S] cluster</name>
        <dbReference type="ChEBI" id="CHEBI:49883"/>
        <label>2</label>
    </ligand>
</feature>
<feature type="binding site" evidence="12">
    <location>
        <position position="108"/>
    </location>
    <ligand>
        <name>[4Fe-4S] cluster</name>
        <dbReference type="ChEBI" id="CHEBI:49883"/>
        <label>2</label>
    </ligand>
</feature>
<keyword evidence="1 12" id="KW-1003">Cell membrane</keyword>
<accession>A0A1M5VTV7</accession>
<reference evidence="14 15" key="1">
    <citation type="submission" date="2016-11" db="EMBL/GenBank/DDBJ databases">
        <authorList>
            <person name="Jaros S."/>
            <person name="Januszkiewicz K."/>
            <person name="Wedrychowicz H."/>
        </authorList>
    </citation>
    <scope>NUCLEOTIDE SEQUENCE [LARGE SCALE GENOMIC DNA]</scope>
    <source>
        <strain evidence="14 15">DSM 9705</strain>
    </source>
</reference>
<evidence type="ECO:0000256" key="12">
    <source>
        <dbReference type="HAMAP-Rule" id="MF_01351"/>
    </source>
</evidence>
<feature type="binding site" evidence="12">
    <location>
        <position position="112"/>
    </location>
    <ligand>
        <name>[4Fe-4S] cluster</name>
        <dbReference type="ChEBI" id="CHEBI:49883"/>
        <label>1</label>
    </ligand>
</feature>
<comment type="function">
    <text evidence="12">NDH-1 shuttles electrons from NADH, via FMN and iron-sulfur (Fe-S) centers, to quinones in the respiratory chain. The immediate electron acceptor for the enzyme in this species is believed to be ubiquinone. Couples the redox reaction to proton translocation (for every two electrons transferred, four hydrogen ions are translocated across the cytoplasmic membrane), and thus conserves the redox energy in a proton gradient.</text>
</comment>
<dbReference type="EMBL" id="FQXS01000009">
    <property type="protein sequence ID" value="SHH78647.1"/>
    <property type="molecule type" value="Genomic_DNA"/>
</dbReference>
<dbReference type="AlphaFoldDB" id="A0A1M5VTV7"/>
<comment type="catalytic activity">
    <reaction evidence="12">
        <text>a quinone + NADH + 5 H(+)(in) = a quinol + NAD(+) + 4 H(+)(out)</text>
        <dbReference type="Rhea" id="RHEA:57888"/>
        <dbReference type="ChEBI" id="CHEBI:15378"/>
        <dbReference type="ChEBI" id="CHEBI:24646"/>
        <dbReference type="ChEBI" id="CHEBI:57540"/>
        <dbReference type="ChEBI" id="CHEBI:57945"/>
        <dbReference type="ChEBI" id="CHEBI:132124"/>
    </reaction>
</comment>
<keyword evidence="11 12" id="KW-0472">Membrane</keyword>
<feature type="binding site" evidence="12">
    <location>
        <position position="72"/>
    </location>
    <ligand>
        <name>[4Fe-4S] cluster</name>
        <dbReference type="ChEBI" id="CHEBI:49883"/>
        <label>2</label>
    </ligand>
</feature>
<comment type="cofactor">
    <cofactor evidence="12">
        <name>[4Fe-4S] cluster</name>
        <dbReference type="ChEBI" id="CHEBI:49883"/>
    </cofactor>
    <text evidence="12">Binds 2 [4Fe-4S] clusters per subunit.</text>
</comment>
<dbReference type="Gene3D" id="3.30.70.3270">
    <property type="match status" value="1"/>
</dbReference>
<keyword evidence="7 12" id="KW-0408">Iron</keyword>
<dbReference type="InterPro" id="IPR017896">
    <property type="entry name" value="4Fe4S_Fe-S-bd"/>
</dbReference>
<evidence type="ECO:0000256" key="4">
    <source>
        <dbReference type="ARBA" id="ARBA00022723"/>
    </source>
</evidence>
<feature type="binding site" evidence="12">
    <location>
        <position position="62"/>
    </location>
    <ligand>
        <name>[4Fe-4S] cluster</name>
        <dbReference type="ChEBI" id="CHEBI:49883"/>
        <label>1</label>
    </ligand>
</feature>
<feature type="binding site" evidence="12">
    <location>
        <position position="65"/>
    </location>
    <ligand>
        <name>[4Fe-4S] cluster</name>
        <dbReference type="ChEBI" id="CHEBI:49883"/>
        <label>1</label>
    </ligand>
</feature>
<evidence type="ECO:0000256" key="3">
    <source>
        <dbReference type="ARBA" id="ARBA00022719"/>
    </source>
</evidence>
<dbReference type="Proteomes" id="UP000184139">
    <property type="component" value="Unassembled WGS sequence"/>
</dbReference>
<name>A0A1M5VTV7_9BACT</name>
<keyword evidence="3 12" id="KW-0874">Quinone</keyword>
<evidence type="ECO:0000256" key="7">
    <source>
        <dbReference type="ARBA" id="ARBA00023004"/>
    </source>
</evidence>
<feature type="binding site" evidence="12">
    <location>
        <position position="102"/>
    </location>
    <ligand>
        <name>[4Fe-4S] cluster</name>
        <dbReference type="ChEBI" id="CHEBI:49883"/>
        <label>2</label>
    </ligand>
</feature>
<keyword evidence="6 12" id="KW-1278">Translocase</keyword>
<evidence type="ECO:0000256" key="5">
    <source>
        <dbReference type="ARBA" id="ARBA00022737"/>
    </source>
</evidence>
<feature type="domain" description="4Fe-4S ferredoxin-type" evidence="13">
    <location>
        <begin position="48"/>
        <end position="82"/>
    </location>
</feature>
<proteinExistence type="inferred from homology"/>
<evidence type="ECO:0000313" key="15">
    <source>
        <dbReference type="Proteomes" id="UP000184139"/>
    </source>
</evidence>
<dbReference type="PROSITE" id="PS00198">
    <property type="entry name" value="4FE4S_FER_1"/>
    <property type="match status" value="1"/>
</dbReference>
<keyword evidence="10 12" id="KW-0830">Ubiquinone</keyword>
<dbReference type="InterPro" id="IPR017900">
    <property type="entry name" value="4Fe4S_Fe_S_CS"/>
</dbReference>
<dbReference type="GO" id="GO:0005506">
    <property type="term" value="F:iron ion binding"/>
    <property type="evidence" value="ECO:0007669"/>
    <property type="project" value="UniProtKB-UniRule"/>
</dbReference>
<dbReference type="GO" id="GO:0005886">
    <property type="term" value="C:plasma membrane"/>
    <property type="evidence" value="ECO:0007669"/>
    <property type="project" value="UniProtKB-SubCell"/>
</dbReference>
<feature type="domain" description="4Fe-4S ferredoxin-type" evidence="13">
    <location>
        <begin position="93"/>
        <end position="122"/>
    </location>
</feature>
<dbReference type="PROSITE" id="PS51379">
    <property type="entry name" value="4FE4S_FER_2"/>
    <property type="match status" value="2"/>
</dbReference>
<evidence type="ECO:0000256" key="11">
    <source>
        <dbReference type="ARBA" id="ARBA00023136"/>
    </source>
</evidence>
<comment type="subcellular location">
    <subcellularLocation>
        <location evidence="12">Cell membrane</location>
        <topology evidence="12">Peripheral membrane protein</topology>
    </subcellularLocation>
</comment>
<evidence type="ECO:0000256" key="6">
    <source>
        <dbReference type="ARBA" id="ARBA00022967"/>
    </source>
</evidence>
<keyword evidence="15" id="KW-1185">Reference proteome</keyword>
<protein>
    <recommendedName>
        <fullName evidence="12">NADH-quinone oxidoreductase subunit I</fullName>
        <ecNumber evidence="12">7.1.1.-</ecNumber>
    </recommendedName>
    <alternativeName>
        <fullName evidence="12">NADH dehydrogenase I subunit I</fullName>
    </alternativeName>
    <alternativeName>
        <fullName evidence="12">NDH-1 subunit I</fullName>
    </alternativeName>
</protein>
<organism evidence="14 15">
    <name type="scientific">Desulfofustis glycolicus DSM 9705</name>
    <dbReference type="NCBI Taxonomy" id="1121409"/>
    <lineage>
        <taxon>Bacteria</taxon>
        <taxon>Pseudomonadati</taxon>
        <taxon>Thermodesulfobacteriota</taxon>
        <taxon>Desulfobulbia</taxon>
        <taxon>Desulfobulbales</taxon>
        <taxon>Desulfocapsaceae</taxon>
        <taxon>Desulfofustis</taxon>
    </lineage>
</organism>
<dbReference type="PANTHER" id="PTHR10849:SF24">
    <property type="entry name" value="NADH-QUINONE OXIDOREDUCTASE SUBUNIT I 2"/>
    <property type="match status" value="1"/>
</dbReference>
<comment type="similarity">
    <text evidence="12">Belongs to the complex I 23 kDa subunit family.</text>
</comment>
<feature type="binding site" evidence="12">
    <location>
        <position position="68"/>
    </location>
    <ligand>
        <name>[4Fe-4S] cluster</name>
        <dbReference type="ChEBI" id="CHEBI:49883"/>
        <label>1</label>
    </ligand>
</feature>
<keyword evidence="8 12" id="KW-0411">Iron-sulfur</keyword>
<dbReference type="SUPFAM" id="SSF54862">
    <property type="entry name" value="4Fe-4S ferredoxins"/>
    <property type="match status" value="1"/>
</dbReference>
<evidence type="ECO:0000256" key="10">
    <source>
        <dbReference type="ARBA" id="ARBA00023075"/>
    </source>
</evidence>
<comment type="subunit">
    <text evidence="12">NDH-1 is composed of 14 different subunits. Subunits NuoA, H, J, K, L, M, N constitute the membrane sector of the complex.</text>
</comment>
<keyword evidence="4 12" id="KW-0479">Metal-binding</keyword>
<dbReference type="RefSeq" id="WP_073375520.1">
    <property type="nucleotide sequence ID" value="NZ_FQXS01000009.1"/>
</dbReference>
<dbReference type="GO" id="GO:0048038">
    <property type="term" value="F:quinone binding"/>
    <property type="evidence" value="ECO:0007669"/>
    <property type="project" value="UniProtKB-KW"/>
</dbReference>
<evidence type="ECO:0000313" key="14">
    <source>
        <dbReference type="EMBL" id="SHH78647.1"/>
    </source>
</evidence>
<dbReference type="GO" id="GO:0051539">
    <property type="term" value="F:4 iron, 4 sulfur cluster binding"/>
    <property type="evidence" value="ECO:0007669"/>
    <property type="project" value="UniProtKB-KW"/>
</dbReference>
<dbReference type="GO" id="GO:0050136">
    <property type="term" value="F:NADH dehydrogenase (quinone) (non-electrogenic) activity"/>
    <property type="evidence" value="ECO:0007669"/>
    <property type="project" value="UniProtKB-UniRule"/>
</dbReference>
<keyword evidence="5" id="KW-0677">Repeat</keyword>
<dbReference type="InterPro" id="IPR010226">
    <property type="entry name" value="NADH_quinone_OxRdtase_chainI"/>
</dbReference>
<dbReference type="Pfam" id="PF12838">
    <property type="entry name" value="Fer4_7"/>
    <property type="match status" value="1"/>
</dbReference>
<evidence type="ECO:0000256" key="9">
    <source>
        <dbReference type="ARBA" id="ARBA00023027"/>
    </source>
</evidence>
<keyword evidence="2 12" id="KW-0004">4Fe-4S</keyword>
<evidence type="ECO:0000256" key="8">
    <source>
        <dbReference type="ARBA" id="ARBA00023014"/>
    </source>
</evidence>
<evidence type="ECO:0000256" key="2">
    <source>
        <dbReference type="ARBA" id="ARBA00022485"/>
    </source>
</evidence>
<dbReference type="EC" id="7.1.1.-" evidence="12"/>
<sequence length="146" mass="16387">MSGYFSDLFLGAKSLLDGMWVTLKEFPKRPVTLSYPHESVPMYRRFRGHIELIGNEEGAPNCVVCGMCERACPSNCISITSVKPEGSKKKVLTGYTLDFTTCSLCGSCVESCNFNAVRFSNEYNLASTRKEDFIFDLLARLKEQNQ</sequence>
<evidence type="ECO:0000259" key="13">
    <source>
        <dbReference type="PROSITE" id="PS51379"/>
    </source>
</evidence>
<keyword evidence="9 12" id="KW-0520">NAD</keyword>
<dbReference type="HAMAP" id="MF_01351">
    <property type="entry name" value="NDH1_NuoI"/>
    <property type="match status" value="1"/>
</dbReference>
<dbReference type="STRING" id="1121409.SAMN02745124_01910"/>
<evidence type="ECO:0000256" key="1">
    <source>
        <dbReference type="ARBA" id="ARBA00022475"/>
    </source>
</evidence>
<dbReference type="PANTHER" id="PTHR10849">
    <property type="entry name" value="NADH DEHYDROGENASE UBIQUINONE IRON-SULFUR PROTEIN 8, MITOCHONDRIAL"/>
    <property type="match status" value="1"/>
</dbReference>
<gene>
    <name evidence="12" type="primary">nuoI</name>
    <name evidence="14" type="ORF">SAMN02745124_01910</name>
</gene>